<sequence>MGLGQTWSVALIGLLGHPVQVETHLQSGLPHFGLVGLPDASLGESKERVRAAVSSSGLAWPASRVTVNLSPADLPKSGSGFDLAIAVASLLAAGKIDGEVARQRVHLGELGLDGRIHPVRGILPAVAAAVAAGHPHVVVPEANADEARLVPGAVVHGAAHLGHLAQLYGADIPAARLRAIAVVPAPRRAPAPPNALVVKDLVDVLGQSEARRGLEVAAAGGHHLYMVGPPGTGKTMLAARLPGLLPDLTDAEALEVTSVHSVAGTFDAAGGLLVRPPFEDPHHTATPASVVGGGSGLPRPGAASRAHRGVLFLDEAPEFSVRVLETLRQPLEEGQLVIHRARGVARFPARFQLVLAANPCPCGRSVGKGLDCTCTAMARRRYEARLSGPLRDRIDIRLEVPLVTRAELNAAAAPESTAVVAARVRGARERQRERLAGTGWATNAEVSGSWLRERTRRVGPAVAGRLDAELDRGRLSLRGLDRVLRVAWTRNQRKWERASEALLARRELQASASRAPACRALTCGNATTHPVYRPLWRVAQSRAHEVRLTPSQLGHDVS</sequence>
<comment type="similarity">
    <text evidence="1">Belongs to the Mg-chelatase subunits D/I family. ComM subfamily.</text>
</comment>
<evidence type="ECO:0000259" key="3">
    <source>
        <dbReference type="SMART" id="SM00382"/>
    </source>
</evidence>
<dbReference type="SUPFAM" id="SSF54211">
    <property type="entry name" value="Ribosomal protein S5 domain 2-like"/>
    <property type="match status" value="1"/>
</dbReference>
<dbReference type="Gene3D" id="3.30.230.10">
    <property type="match status" value="1"/>
</dbReference>
<protein>
    <submittedName>
        <fullName evidence="4">YifB family Mg chelatase-like AAA ATPase</fullName>
    </submittedName>
</protein>
<dbReference type="PANTHER" id="PTHR32039">
    <property type="entry name" value="MAGNESIUM-CHELATASE SUBUNIT CHLI"/>
    <property type="match status" value="1"/>
</dbReference>
<name>A0ABS7S6K1_9MICO</name>
<evidence type="ECO:0000256" key="1">
    <source>
        <dbReference type="ARBA" id="ARBA00006354"/>
    </source>
</evidence>
<dbReference type="InterPro" id="IPR003593">
    <property type="entry name" value="AAA+_ATPase"/>
</dbReference>
<dbReference type="InterPro" id="IPR000523">
    <property type="entry name" value="Mg_chelatse_chII-like_cat_dom"/>
</dbReference>
<feature type="domain" description="AAA+ ATPase" evidence="3">
    <location>
        <begin position="220"/>
        <end position="404"/>
    </location>
</feature>
<dbReference type="InterPro" id="IPR027417">
    <property type="entry name" value="P-loop_NTPase"/>
</dbReference>
<dbReference type="RefSeq" id="WP_223404413.1">
    <property type="nucleotide sequence ID" value="NZ_JAGSHT010000007.1"/>
</dbReference>
<dbReference type="Gene3D" id="3.40.50.300">
    <property type="entry name" value="P-loop containing nucleotide triphosphate hydrolases"/>
    <property type="match status" value="1"/>
</dbReference>
<evidence type="ECO:0000313" key="4">
    <source>
        <dbReference type="EMBL" id="MBZ2195978.1"/>
    </source>
</evidence>
<dbReference type="PANTHER" id="PTHR32039:SF7">
    <property type="entry name" value="COMPETENCE PROTEIN COMM"/>
    <property type="match status" value="1"/>
</dbReference>
<organism evidence="4 5">
    <name type="scientific">Occultella gossypii</name>
    <dbReference type="NCBI Taxonomy" id="2800820"/>
    <lineage>
        <taxon>Bacteria</taxon>
        <taxon>Bacillati</taxon>
        <taxon>Actinomycetota</taxon>
        <taxon>Actinomycetes</taxon>
        <taxon>Micrococcales</taxon>
        <taxon>Ruaniaceae</taxon>
        <taxon>Occultella</taxon>
    </lineage>
</organism>
<keyword evidence="5" id="KW-1185">Reference proteome</keyword>
<feature type="region of interest" description="Disordered" evidence="2">
    <location>
        <begin position="279"/>
        <end position="301"/>
    </location>
</feature>
<dbReference type="CDD" id="cd00009">
    <property type="entry name" value="AAA"/>
    <property type="match status" value="1"/>
</dbReference>
<dbReference type="EMBL" id="JAGSHT010000007">
    <property type="protein sequence ID" value="MBZ2195978.1"/>
    <property type="molecule type" value="Genomic_DNA"/>
</dbReference>
<dbReference type="Pfam" id="PF13335">
    <property type="entry name" value="Mg_chelatase_C"/>
    <property type="match status" value="1"/>
</dbReference>
<dbReference type="InterPro" id="IPR014721">
    <property type="entry name" value="Ribsml_uS5_D2-typ_fold_subgr"/>
</dbReference>
<dbReference type="InterPro" id="IPR025158">
    <property type="entry name" value="Mg_chelat-rel_C"/>
</dbReference>
<dbReference type="Proteomes" id="UP000826651">
    <property type="component" value="Unassembled WGS sequence"/>
</dbReference>
<dbReference type="SUPFAM" id="SSF52540">
    <property type="entry name" value="P-loop containing nucleoside triphosphate hydrolases"/>
    <property type="match status" value="1"/>
</dbReference>
<dbReference type="NCBIfam" id="TIGR00368">
    <property type="entry name" value="YifB family Mg chelatase-like AAA ATPase"/>
    <property type="match status" value="1"/>
</dbReference>
<dbReference type="InterPro" id="IPR020568">
    <property type="entry name" value="Ribosomal_Su5_D2-typ_SF"/>
</dbReference>
<reference evidence="4 5" key="1">
    <citation type="submission" date="2021-04" db="EMBL/GenBank/DDBJ databases">
        <title>Ruania sp. nov., isolated from sandy soil of mangrove forest.</title>
        <authorList>
            <person name="Ge X."/>
            <person name="Huang R."/>
            <person name="Liu W."/>
        </authorList>
    </citation>
    <scope>NUCLEOTIDE SEQUENCE [LARGE SCALE GENOMIC DNA]</scope>
    <source>
        <strain evidence="4 5">N2-46</strain>
    </source>
</reference>
<dbReference type="SMART" id="SM00382">
    <property type="entry name" value="AAA"/>
    <property type="match status" value="1"/>
</dbReference>
<evidence type="ECO:0000313" key="5">
    <source>
        <dbReference type="Proteomes" id="UP000826651"/>
    </source>
</evidence>
<dbReference type="Pfam" id="PF01078">
    <property type="entry name" value="Mg_chelatase"/>
    <property type="match status" value="1"/>
</dbReference>
<dbReference type="InterPro" id="IPR045006">
    <property type="entry name" value="CHLI-like"/>
</dbReference>
<evidence type="ECO:0000256" key="2">
    <source>
        <dbReference type="SAM" id="MobiDB-lite"/>
    </source>
</evidence>
<accession>A0ABS7S6K1</accession>
<proteinExistence type="inferred from homology"/>
<dbReference type="InterPro" id="IPR004482">
    <property type="entry name" value="Mg_chelat-rel"/>
</dbReference>
<comment type="caution">
    <text evidence="4">The sequence shown here is derived from an EMBL/GenBank/DDBJ whole genome shotgun (WGS) entry which is preliminary data.</text>
</comment>
<dbReference type="Pfam" id="PF13541">
    <property type="entry name" value="ChlI"/>
    <property type="match status" value="1"/>
</dbReference>
<gene>
    <name evidence="4" type="ORF">KCQ71_07425</name>
</gene>